<dbReference type="AlphaFoldDB" id="A0A430AJG0"/>
<dbReference type="EMBL" id="NGJZ01000001">
    <property type="protein sequence ID" value="RSU08240.1"/>
    <property type="molecule type" value="Genomic_DNA"/>
</dbReference>
<dbReference type="Gene3D" id="3.10.20.320">
    <property type="entry name" value="Putative peptidoglycan bound protein (lpxtg motif)"/>
    <property type="match status" value="1"/>
</dbReference>
<protein>
    <recommendedName>
        <fullName evidence="3">DUF5057 domain-containing protein</fullName>
    </recommendedName>
</protein>
<comment type="caution">
    <text evidence="1">The sequence shown here is derived from an EMBL/GenBank/DDBJ whole genome shotgun (WGS) entry which is preliminary data.</text>
</comment>
<organism evidence="1 2">
    <name type="scientific">Vagococcus entomophilus</name>
    <dbReference type="NCBI Taxonomy" id="1160095"/>
    <lineage>
        <taxon>Bacteria</taxon>
        <taxon>Bacillati</taxon>
        <taxon>Bacillota</taxon>
        <taxon>Bacilli</taxon>
        <taxon>Lactobacillales</taxon>
        <taxon>Enterococcaceae</taxon>
        <taxon>Vagococcus</taxon>
    </lineage>
</organism>
<evidence type="ECO:0000313" key="2">
    <source>
        <dbReference type="Proteomes" id="UP000288669"/>
    </source>
</evidence>
<accession>A0A430AJG0</accession>
<proteinExistence type="predicted"/>
<dbReference type="Proteomes" id="UP000288669">
    <property type="component" value="Unassembled WGS sequence"/>
</dbReference>
<sequence length="714" mass="81062">MFKQNFNKRLFLVLLTCLFFSILFFKKADASIVVSSGQFRLTAENSWDYSVKKNYARLNWEKISNLSSGGYTLYQSEDGKNWAAKSTNYGKAIRVLNVYPNTARSNTLKSWMDALGLKDNQNQNLIQVTPIALSNFNRNPDAYLKDSQGNFQYDVIMFGSWDSNNGLDLTSNSVNSLTHYITSGRGVLFGHDTVTSNKANFKNFAAKLGIYVYNTGTNNPFNKELRLGSTKVKIINNGYLVKYPFELSNDQQLTIPLAHSGAQLSSTAVRWMEFLPPFKTVSENSTGFIVQNQYGTNNHYLITKDNLGMIQTGHSNGASTVDERKILANTLYNLAQVTLDSEASDYTVKDTTSPESPTVKVKSGNLANLTLEMNAKDKGKNYQWYVEASTKNQGKLKSDIVSEEIISDIQGYIYMWDEKESTMPIVKKNEYGEVTNLTKKVEPEDSRIIEISGINGLKDENKWLHVVAVDRAHNISTVKHVQLKEILNSFQITEKYLDQEGRTIKNDTTREIIRNGSYKERVPTISNYQITGYQIDNQPSIVANENTSVTLNKIAAHHNITYFYKKKISISLRQTIENPHQDLALPKNGYAFANLVGTNFTLSTISEHYSFSFPSYLSHPSSQGSVYTLFLKKGRQNLRVETIIPEYYIFKEMRISTKSFSDNQPFIQKDKVAKLDFTSTSHFFLTISLQPKISSVQYPANYSWQKNEKLNFLK</sequence>
<evidence type="ECO:0000313" key="1">
    <source>
        <dbReference type="EMBL" id="RSU08240.1"/>
    </source>
</evidence>
<dbReference type="OrthoDB" id="2171190at2"/>
<evidence type="ECO:0008006" key="3">
    <source>
        <dbReference type="Google" id="ProtNLM"/>
    </source>
</evidence>
<dbReference type="RefSeq" id="WP_126822652.1">
    <property type="nucleotide sequence ID" value="NZ_JBHLWU010000001.1"/>
</dbReference>
<keyword evidence="2" id="KW-1185">Reference proteome</keyword>
<gene>
    <name evidence="1" type="ORF">CBF30_03085</name>
</gene>
<reference evidence="1 2" key="1">
    <citation type="submission" date="2017-05" db="EMBL/GenBank/DDBJ databases">
        <title>Vagococcus spp. assemblies.</title>
        <authorList>
            <person name="Gulvik C.A."/>
        </authorList>
    </citation>
    <scope>NUCLEOTIDE SEQUENCE [LARGE SCALE GENOMIC DNA]</scope>
    <source>
        <strain evidence="1 2">DSM 24756</strain>
    </source>
</reference>
<name>A0A430AJG0_9ENTE</name>